<keyword evidence="4 5" id="KW-0067">ATP-binding</keyword>
<dbReference type="PROSITE" id="PS50011">
    <property type="entry name" value="PROTEIN_KINASE_DOM"/>
    <property type="match status" value="1"/>
</dbReference>
<dbReference type="PROSITE" id="PS00108">
    <property type="entry name" value="PROTEIN_KINASE_ST"/>
    <property type="match status" value="1"/>
</dbReference>
<keyword evidence="8" id="KW-0723">Serine/threonine-protein kinase</keyword>
<dbReference type="AlphaFoldDB" id="A0A3N0E3Y1"/>
<comment type="caution">
    <text evidence="8">The sequence shown here is derived from an EMBL/GenBank/DDBJ whole genome shotgun (WGS) entry which is preliminary data.</text>
</comment>
<keyword evidence="3 8" id="KW-0418">Kinase</keyword>
<sequence length="350" mass="38446">MKARGKRRLDPLRPGDPRTVGGYPLVGRVGSGAMGTVYAAERRQGEGYVAVKVIHPDHAAIPAARERFAHEARLLARVNSPCVARFVRADVEADPPWMVTEYVPGPTVRHHVERHGPLRGGMLRALAVGAAEALRGIHDAGIVHRDLKPGNVIMAPTGPKILDFGIAQPTTSEDATRWMRVRRLRRRLRTLRLPSSPALTEPDDSPGGTADRQGTPGWSSPEQYLGHPATSSSDIFLWGALVAFAAAAHDPFGHGHPRELARRVVHEEPDLDRLAPDLEALVLTAMAKDPNERPDATEVLRRTLALGEDTNAAGAAERRRAVHRALERDWTRVAVRMPRPPRERRWFGVA</sequence>
<dbReference type="InterPro" id="IPR017441">
    <property type="entry name" value="Protein_kinase_ATP_BS"/>
</dbReference>
<feature type="region of interest" description="Disordered" evidence="6">
    <location>
        <begin position="1"/>
        <end position="20"/>
    </location>
</feature>
<dbReference type="InterPro" id="IPR011009">
    <property type="entry name" value="Kinase-like_dom_sf"/>
</dbReference>
<dbReference type="Pfam" id="PF00069">
    <property type="entry name" value="Pkinase"/>
    <property type="match status" value="1"/>
</dbReference>
<evidence type="ECO:0000256" key="4">
    <source>
        <dbReference type="ARBA" id="ARBA00022840"/>
    </source>
</evidence>
<evidence type="ECO:0000256" key="6">
    <source>
        <dbReference type="SAM" id="MobiDB-lite"/>
    </source>
</evidence>
<dbReference type="GO" id="GO:0004674">
    <property type="term" value="F:protein serine/threonine kinase activity"/>
    <property type="evidence" value="ECO:0007669"/>
    <property type="project" value="UniProtKB-KW"/>
</dbReference>
<dbReference type="SUPFAM" id="SSF56112">
    <property type="entry name" value="Protein kinase-like (PK-like)"/>
    <property type="match status" value="1"/>
</dbReference>
<dbReference type="RefSeq" id="WP_123202734.1">
    <property type="nucleotide sequence ID" value="NZ_RJMB01000022.1"/>
</dbReference>
<evidence type="ECO:0000256" key="5">
    <source>
        <dbReference type="PROSITE-ProRule" id="PRU10141"/>
    </source>
</evidence>
<reference evidence="8 9" key="1">
    <citation type="submission" date="2018-11" db="EMBL/GenBank/DDBJ databases">
        <title>The genome draft of YIM 96095.</title>
        <authorList>
            <person name="Tang S.-K."/>
            <person name="Chunyu W.-X."/>
            <person name="Feng Y.-Z."/>
        </authorList>
    </citation>
    <scope>NUCLEOTIDE SEQUENCE [LARGE SCALE GENOMIC DNA]</scope>
    <source>
        <strain evidence="8 9">YIM 96095</strain>
    </source>
</reference>
<proteinExistence type="predicted"/>
<dbReference type="PROSITE" id="PS00107">
    <property type="entry name" value="PROTEIN_KINASE_ATP"/>
    <property type="match status" value="1"/>
</dbReference>
<dbReference type="EMBL" id="RJMB01000022">
    <property type="protein sequence ID" value="RNL82528.1"/>
    <property type="molecule type" value="Genomic_DNA"/>
</dbReference>
<dbReference type="Gene3D" id="1.10.510.10">
    <property type="entry name" value="Transferase(Phosphotransferase) domain 1"/>
    <property type="match status" value="1"/>
</dbReference>
<dbReference type="CDD" id="cd14014">
    <property type="entry name" value="STKc_PknB_like"/>
    <property type="match status" value="1"/>
</dbReference>
<name>A0A3N0E3Y1_9ACTN</name>
<dbReference type="Gene3D" id="3.30.200.20">
    <property type="entry name" value="Phosphorylase Kinase, domain 1"/>
    <property type="match status" value="1"/>
</dbReference>
<dbReference type="InterPro" id="IPR008271">
    <property type="entry name" value="Ser/Thr_kinase_AS"/>
</dbReference>
<feature type="binding site" evidence="5">
    <location>
        <position position="52"/>
    </location>
    <ligand>
        <name>ATP</name>
        <dbReference type="ChEBI" id="CHEBI:30616"/>
    </ligand>
</feature>
<keyword evidence="1" id="KW-0808">Transferase</keyword>
<dbReference type="PANTHER" id="PTHR43289:SF34">
    <property type="entry name" value="SERINE_THREONINE-PROTEIN KINASE YBDM-RELATED"/>
    <property type="match status" value="1"/>
</dbReference>
<protein>
    <submittedName>
        <fullName evidence="8">Serine/threonine protein kinase</fullName>
    </submittedName>
</protein>
<feature type="region of interest" description="Disordered" evidence="6">
    <location>
        <begin position="192"/>
        <end position="225"/>
    </location>
</feature>
<dbReference type="SMART" id="SM00220">
    <property type="entry name" value="S_TKc"/>
    <property type="match status" value="1"/>
</dbReference>
<dbReference type="InterPro" id="IPR000719">
    <property type="entry name" value="Prot_kinase_dom"/>
</dbReference>
<dbReference type="GO" id="GO:0005524">
    <property type="term" value="F:ATP binding"/>
    <property type="evidence" value="ECO:0007669"/>
    <property type="project" value="UniProtKB-UniRule"/>
</dbReference>
<evidence type="ECO:0000313" key="8">
    <source>
        <dbReference type="EMBL" id="RNL82528.1"/>
    </source>
</evidence>
<evidence type="ECO:0000256" key="2">
    <source>
        <dbReference type="ARBA" id="ARBA00022741"/>
    </source>
</evidence>
<dbReference type="PANTHER" id="PTHR43289">
    <property type="entry name" value="MITOGEN-ACTIVATED PROTEIN KINASE KINASE KINASE 20-RELATED"/>
    <property type="match status" value="1"/>
</dbReference>
<organism evidence="8 9">
    <name type="scientific">Halostreptopolyspora alba</name>
    <dbReference type="NCBI Taxonomy" id="2487137"/>
    <lineage>
        <taxon>Bacteria</taxon>
        <taxon>Bacillati</taxon>
        <taxon>Actinomycetota</taxon>
        <taxon>Actinomycetes</taxon>
        <taxon>Streptosporangiales</taxon>
        <taxon>Nocardiopsidaceae</taxon>
        <taxon>Halostreptopolyspora</taxon>
    </lineage>
</organism>
<feature type="domain" description="Protein kinase" evidence="7">
    <location>
        <begin position="23"/>
        <end position="306"/>
    </location>
</feature>
<evidence type="ECO:0000313" key="9">
    <source>
        <dbReference type="Proteomes" id="UP000269198"/>
    </source>
</evidence>
<keyword evidence="2 5" id="KW-0547">Nucleotide-binding</keyword>
<accession>A0A3N0E3Y1</accession>
<evidence type="ECO:0000259" key="7">
    <source>
        <dbReference type="PROSITE" id="PS50011"/>
    </source>
</evidence>
<dbReference type="Proteomes" id="UP000269198">
    <property type="component" value="Unassembled WGS sequence"/>
</dbReference>
<gene>
    <name evidence="8" type="ORF">EFW17_18775</name>
</gene>
<evidence type="ECO:0000256" key="3">
    <source>
        <dbReference type="ARBA" id="ARBA00022777"/>
    </source>
</evidence>
<keyword evidence="9" id="KW-1185">Reference proteome</keyword>
<dbReference type="OrthoDB" id="9762169at2"/>
<evidence type="ECO:0000256" key="1">
    <source>
        <dbReference type="ARBA" id="ARBA00022679"/>
    </source>
</evidence>